<dbReference type="Pfam" id="PF13262">
    <property type="entry name" value="DUF4054"/>
    <property type="match status" value="1"/>
</dbReference>
<protein>
    <submittedName>
        <fullName evidence="1">Head completion adaptor protein</fullName>
    </submittedName>
</protein>
<name>A0AAX4J591_9CAUD</name>
<organism evidence="1 2">
    <name type="scientific">Vibrio phage vB_VpM-pA2SJ1</name>
    <dbReference type="NCBI Taxonomy" id="3095964"/>
    <lineage>
        <taxon>Viruses</taxon>
        <taxon>Duplodnaviria</taxon>
        <taxon>Heunggongvirae</taxon>
        <taxon>Uroviricota</taxon>
        <taxon>Caudoviricetes</taxon>
    </lineage>
</organism>
<evidence type="ECO:0000313" key="1">
    <source>
        <dbReference type="EMBL" id="WRQ13126.1"/>
    </source>
</evidence>
<reference evidence="1" key="1">
    <citation type="submission" date="2023-11" db="EMBL/GenBank/DDBJ databases">
        <title>Complete genome sequence of Vibrio virus vB_VpM-pA2SJ1.</title>
        <authorList>
            <person name="Lim S.J."/>
            <person name="Park S.Y."/>
            <person name="Kim J.H."/>
        </authorList>
    </citation>
    <scope>NUCLEOTIDE SEQUENCE</scope>
</reference>
<evidence type="ECO:0000313" key="2">
    <source>
        <dbReference type="Proteomes" id="UP001432163"/>
    </source>
</evidence>
<sequence>MDITSEVIADFRIDKEGFADSTKWPDKKLKRALMKADKETGSSRWGAYSDLSLKQEGMFAYAAHYLTMSKAASTTTARGGVASAVGSVSSKSVGDESISFAVAGAATVNQMGESWLTATAYGQEFKRLQQRAGTGATCV</sequence>
<proteinExistence type="predicted"/>
<dbReference type="Proteomes" id="UP001432163">
    <property type="component" value="Segment"/>
</dbReference>
<accession>A0AAX4J591</accession>
<dbReference type="InterPro" id="IPR025127">
    <property type="entry name" value="DUF4054"/>
</dbReference>
<dbReference type="EMBL" id="OR813779">
    <property type="protein sequence ID" value="WRQ13126.1"/>
    <property type="molecule type" value="Genomic_DNA"/>
</dbReference>